<dbReference type="PANTHER" id="PTHR22826">
    <property type="entry name" value="RHO GUANINE EXCHANGE FACTOR-RELATED"/>
    <property type="match status" value="1"/>
</dbReference>
<dbReference type="OrthoDB" id="5860188at2759"/>
<gene>
    <name evidence="5" type="ORF">DICVIV_07931</name>
</gene>
<feature type="transmembrane region" description="Helical" evidence="3">
    <location>
        <begin position="12"/>
        <end position="30"/>
    </location>
</feature>
<dbReference type="InterPro" id="IPR011993">
    <property type="entry name" value="PH-like_dom_sf"/>
</dbReference>
<sequence>MSFHGRDEVVKRIFYVFSYLFLFDFGILFCKKRNLTNHSSSMDSEYYEHKMCIPISSLGFSELSRSGSSRFELWDETKSDAYAVETCDVEQRSRWIARLSHIVHRDGQHMRQRPRSWTSTISNDSVCSTGTRSSDNEVLTDTNGNSETAPVFTSSACSHSENIATDGDVSLVTVAPITESHLSE</sequence>
<reference evidence="6" key="2">
    <citation type="journal article" date="2016" name="Sci. Rep.">
        <title>Dictyocaulus viviparus genome, variome and transcriptome elucidate lungworm biology and support future intervention.</title>
        <authorList>
            <person name="McNulty S.N."/>
            <person name="Strube C."/>
            <person name="Rosa B.A."/>
            <person name="Martin J.C."/>
            <person name="Tyagi R."/>
            <person name="Choi Y.J."/>
            <person name="Wang Q."/>
            <person name="Hallsworth Pepin K."/>
            <person name="Zhang X."/>
            <person name="Ozersky P."/>
            <person name="Wilson R.K."/>
            <person name="Sternberg P.W."/>
            <person name="Gasser R.B."/>
            <person name="Mitreva M."/>
        </authorList>
    </citation>
    <scope>NUCLEOTIDE SEQUENCE [LARGE SCALE GENOMIC DNA]</scope>
    <source>
        <strain evidence="6">HannoverDv2000</strain>
    </source>
</reference>
<keyword evidence="6" id="KW-1185">Reference proteome</keyword>
<evidence type="ECO:0000259" key="4">
    <source>
        <dbReference type="PROSITE" id="PS50003"/>
    </source>
</evidence>
<dbReference type="AlphaFoldDB" id="A0A0D8XMZ3"/>
<evidence type="ECO:0000256" key="2">
    <source>
        <dbReference type="SAM" id="MobiDB-lite"/>
    </source>
</evidence>
<dbReference type="GO" id="GO:0005737">
    <property type="term" value="C:cytoplasm"/>
    <property type="evidence" value="ECO:0007669"/>
    <property type="project" value="TreeGrafter"/>
</dbReference>
<dbReference type="PANTHER" id="PTHR22826:SF211">
    <property type="entry name" value="LD43457P"/>
    <property type="match status" value="1"/>
</dbReference>
<evidence type="ECO:0000256" key="1">
    <source>
        <dbReference type="ARBA" id="ARBA00022658"/>
    </source>
</evidence>
<dbReference type="SUPFAM" id="SSF50729">
    <property type="entry name" value="PH domain-like"/>
    <property type="match status" value="1"/>
</dbReference>
<dbReference type="Proteomes" id="UP000053766">
    <property type="component" value="Unassembled WGS sequence"/>
</dbReference>
<dbReference type="PROSITE" id="PS50003">
    <property type="entry name" value="PH_DOMAIN"/>
    <property type="match status" value="1"/>
</dbReference>
<keyword evidence="3" id="KW-0472">Membrane</keyword>
<keyword evidence="3" id="KW-0812">Transmembrane</keyword>
<keyword evidence="1" id="KW-0344">Guanine-nucleotide releasing factor</keyword>
<evidence type="ECO:0000313" key="6">
    <source>
        <dbReference type="Proteomes" id="UP000053766"/>
    </source>
</evidence>
<keyword evidence="3" id="KW-1133">Transmembrane helix</keyword>
<dbReference type="InterPro" id="IPR051336">
    <property type="entry name" value="RhoGEF_Guanine_NuclExch_SF"/>
</dbReference>
<reference evidence="5 6" key="1">
    <citation type="submission" date="2013-11" db="EMBL/GenBank/DDBJ databases">
        <title>Draft genome of the bovine lungworm Dictyocaulus viviparus.</title>
        <authorList>
            <person name="Mitreva M."/>
        </authorList>
    </citation>
    <scope>NUCLEOTIDE SEQUENCE [LARGE SCALE GENOMIC DNA]</scope>
    <source>
        <strain evidence="5 6">HannoverDv2000</strain>
    </source>
</reference>
<dbReference type="EMBL" id="KN716374">
    <property type="protein sequence ID" value="KJH46013.1"/>
    <property type="molecule type" value="Genomic_DNA"/>
</dbReference>
<dbReference type="InterPro" id="IPR001849">
    <property type="entry name" value="PH_domain"/>
</dbReference>
<feature type="region of interest" description="Disordered" evidence="2">
    <location>
        <begin position="128"/>
        <end position="147"/>
    </location>
</feature>
<name>A0A0D8XMZ3_DICVI</name>
<dbReference type="STRING" id="29172.A0A0D8XMZ3"/>
<dbReference type="InterPro" id="IPR055251">
    <property type="entry name" value="SOS1_NGEF_PH"/>
</dbReference>
<organism evidence="5 6">
    <name type="scientific">Dictyocaulus viviparus</name>
    <name type="common">Bovine lungworm</name>
    <dbReference type="NCBI Taxonomy" id="29172"/>
    <lineage>
        <taxon>Eukaryota</taxon>
        <taxon>Metazoa</taxon>
        <taxon>Ecdysozoa</taxon>
        <taxon>Nematoda</taxon>
        <taxon>Chromadorea</taxon>
        <taxon>Rhabditida</taxon>
        <taxon>Rhabditina</taxon>
        <taxon>Rhabditomorpha</taxon>
        <taxon>Strongyloidea</taxon>
        <taxon>Metastrongylidae</taxon>
        <taxon>Dictyocaulus</taxon>
    </lineage>
</organism>
<protein>
    <recommendedName>
        <fullName evidence="4">PH domain-containing protein</fullName>
    </recommendedName>
</protein>
<dbReference type="Pfam" id="PF22697">
    <property type="entry name" value="SOS1_NGEF_PH"/>
    <property type="match status" value="1"/>
</dbReference>
<feature type="domain" description="PH" evidence="4">
    <location>
        <begin position="19"/>
        <end position="104"/>
    </location>
</feature>
<evidence type="ECO:0000313" key="5">
    <source>
        <dbReference type="EMBL" id="KJH46013.1"/>
    </source>
</evidence>
<evidence type="ECO:0000256" key="3">
    <source>
        <dbReference type="SAM" id="Phobius"/>
    </source>
</evidence>
<dbReference type="Gene3D" id="2.30.29.30">
    <property type="entry name" value="Pleckstrin-homology domain (PH domain)/Phosphotyrosine-binding domain (PTB)"/>
    <property type="match status" value="1"/>
</dbReference>
<proteinExistence type="predicted"/>
<accession>A0A0D8XMZ3</accession>
<dbReference type="GO" id="GO:0005085">
    <property type="term" value="F:guanyl-nucleotide exchange factor activity"/>
    <property type="evidence" value="ECO:0007669"/>
    <property type="project" value="UniProtKB-KW"/>
</dbReference>